<evidence type="ECO:0000256" key="3">
    <source>
        <dbReference type="ARBA" id="ARBA00023125"/>
    </source>
</evidence>
<evidence type="ECO:0000256" key="4">
    <source>
        <dbReference type="ARBA" id="ARBA00023159"/>
    </source>
</evidence>
<keyword evidence="11" id="KW-1185">Reference proteome</keyword>
<keyword evidence="2" id="KW-0805">Transcription regulation</keyword>
<dbReference type="CDD" id="cd00018">
    <property type="entry name" value="AP2"/>
    <property type="match status" value="1"/>
</dbReference>
<dbReference type="Gene3D" id="3.30.730.10">
    <property type="entry name" value="AP2/ERF domain"/>
    <property type="match status" value="1"/>
</dbReference>
<dbReference type="PROSITE" id="PS51032">
    <property type="entry name" value="AP2_ERF"/>
    <property type="match status" value="1"/>
</dbReference>
<dbReference type="PANTHER" id="PTHR31839:SF42">
    <property type="entry name" value="DEHYDRATION-RESPONSIVE ELEMENT-BINDING PROTEIN 1F"/>
    <property type="match status" value="1"/>
</dbReference>
<name>A0A9D3V2Y6_9ROSI</name>
<feature type="domain" description="AP2/ERF" evidence="9">
    <location>
        <begin position="57"/>
        <end position="114"/>
    </location>
</feature>
<dbReference type="GO" id="GO:0003677">
    <property type="term" value="F:DNA binding"/>
    <property type="evidence" value="ECO:0007669"/>
    <property type="project" value="UniProtKB-KW"/>
</dbReference>
<gene>
    <name evidence="10" type="ORF">J1N35_031982</name>
</gene>
<dbReference type="GO" id="GO:0005634">
    <property type="term" value="C:nucleus"/>
    <property type="evidence" value="ECO:0007669"/>
    <property type="project" value="UniProtKB-SubCell"/>
</dbReference>
<dbReference type="Proteomes" id="UP000828251">
    <property type="component" value="Unassembled WGS sequence"/>
</dbReference>
<dbReference type="SMART" id="SM00380">
    <property type="entry name" value="AP2"/>
    <property type="match status" value="1"/>
</dbReference>
<dbReference type="InterPro" id="IPR036955">
    <property type="entry name" value="AP2/ERF_dom_sf"/>
</dbReference>
<dbReference type="OrthoDB" id="676764at2759"/>
<comment type="similarity">
    <text evidence="7">Belongs to the AP2/ERF transcription factor family. ERF subfamily.</text>
</comment>
<comment type="subcellular location">
    <subcellularLocation>
        <location evidence="1">Nucleus</location>
    </subcellularLocation>
</comment>
<feature type="compositionally biased region" description="Low complexity" evidence="8">
    <location>
        <begin position="155"/>
        <end position="165"/>
    </location>
</feature>
<evidence type="ECO:0000313" key="11">
    <source>
        <dbReference type="Proteomes" id="UP000828251"/>
    </source>
</evidence>
<keyword evidence="4" id="KW-0010">Activator</keyword>
<evidence type="ECO:0000256" key="2">
    <source>
        <dbReference type="ARBA" id="ARBA00023015"/>
    </source>
</evidence>
<dbReference type="SUPFAM" id="SSF54171">
    <property type="entry name" value="DNA-binding domain"/>
    <property type="match status" value="1"/>
</dbReference>
<dbReference type="InterPro" id="IPR045277">
    <property type="entry name" value="DRE1A-I"/>
</dbReference>
<proteinExistence type="inferred from homology"/>
<keyword evidence="5" id="KW-0804">Transcription</keyword>
<dbReference type="PRINTS" id="PR00367">
    <property type="entry name" value="ETHRSPELEMNT"/>
</dbReference>
<feature type="compositionally biased region" description="Low complexity" evidence="8">
    <location>
        <begin position="7"/>
        <end position="28"/>
    </location>
</feature>
<dbReference type="AlphaFoldDB" id="A0A9D3V2Y6"/>
<accession>A0A9D3V2Y6</accession>
<keyword evidence="3" id="KW-0238">DNA-binding</keyword>
<dbReference type="GO" id="GO:0003700">
    <property type="term" value="F:DNA-binding transcription factor activity"/>
    <property type="evidence" value="ECO:0007669"/>
    <property type="project" value="InterPro"/>
</dbReference>
<dbReference type="FunFam" id="3.30.730.10:FF:000001">
    <property type="entry name" value="Ethylene-responsive transcription factor 2"/>
    <property type="match status" value="1"/>
</dbReference>
<dbReference type="PANTHER" id="PTHR31839">
    <property type="entry name" value="DEHYDRATION-RESPONSIVE ELEMENT-BINDING PROTEIN 1D"/>
    <property type="match status" value="1"/>
</dbReference>
<evidence type="ECO:0000256" key="6">
    <source>
        <dbReference type="ARBA" id="ARBA00023242"/>
    </source>
</evidence>
<evidence type="ECO:0000256" key="5">
    <source>
        <dbReference type="ARBA" id="ARBA00023163"/>
    </source>
</evidence>
<evidence type="ECO:0000256" key="1">
    <source>
        <dbReference type="ARBA" id="ARBA00004123"/>
    </source>
</evidence>
<organism evidence="10 11">
    <name type="scientific">Gossypium stocksii</name>
    <dbReference type="NCBI Taxonomy" id="47602"/>
    <lineage>
        <taxon>Eukaryota</taxon>
        <taxon>Viridiplantae</taxon>
        <taxon>Streptophyta</taxon>
        <taxon>Embryophyta</taxon>
        <taxon>Tracheophyta</taxon>
        <taxon>Spermatophyta</taxon>
        <taxon>Magnoliopsida</taxon>
        <taxon>eudicotyledons</taxon>
        <taxon>Gunneridae</taxon>
        <taxon>Pentapetalae</taxon>
        <taxon>rosids</taxon>
        <taxon>malvids</taxon>
        <taxon>Malvales</taxon>
        <taxon>Malvaceae</taxon>
        <taxon>Malvoideae</taxon>
        <taxon>Gossypium</taxon>
    </lineage>
</organism>
<sequence length="253" mass="28006">MEYLEIDSSSCKPCSPDSELSSSSSTSSAYDLPLMVVSSSHKRKAGRKKFKETRHPVFRGVRQRRGSKWVSEIREPHKKSRIWLGTFLSPEMAARAYDVAVLALRGKSAALNFPDSASVLPRAKSSSPKDIQIAAFAAAEAFKPITSTDIDPQPVECSSSTSVSTENDEEKSVLDDGWMLDRSWSLETTNTNDNEWNYGFMDEEALFNMPGLLDSMAEGLLLSSPTALQAQVYDCDDDVASTFNIDLWGHYLL</sequence>
<evidence type="ECO:0000256" key="7">
    <source>
        <dbReference type="ARBA" id="ARBA00024343"/>
    </source>
</evidence>
<comment type="caution">
    <text evidence="10">The sequence shown here is derived from an EMBL/GenBank/DDBJ whole genome shotgun (WGS) entry which is preliminary data.</text>
</comment>
<feature type="region of interest" description="Disordered" evidence="8">
    <location>
        <begin position="1"/>
        <end position="28"/>
    </location>
</feature>
<protein>
    <recommendedName>
        <fullName evidence="9">AP2/ERF domain-containing protein</fullName>
    </recommendedName>
</protein>
<dbReference type="EMBL" id="JAIQCV010000009">
    <property type="protein sequence ID" value="KAH1066995.1"/>
    <property type="molecule type" value="Genomic_DNA"/>
</dbReference>
<dbReference type="Pfam" id="PF00847">
    <property type="entry name" value="AP2"/>
    <property type="match status" value="1"/>
</dbReference>
<feature type="region of interest" description="Disordered" evidence="8">
    <location>
        <begin position="149"/>
        <end position="168"/>
    </location>
</feature>
<evidence type="ECO:0000313" key="10">
    <source>
        <dbReference type="EMBL" id="KAH1066995.1"/>
    </source>
</evidence>
<dbReference type="InterPro" id="IPR001471">
    <property type="entry name" value="AP2/ERF_dom"/>
</dbReference>
<reference evidence="10 11" key="1">
    <citation type="journal article" date="2021" name="Plant Biotechnol. J.">
        <title>Multi-omics assisted identification of the key and species-specific regulatory components of drought-tolerant mechanisms in Gossypium stocksii.</title>
        <authorList>
            <person name="Yu D."/>
            <person name="Ke L."/>
            <person name="Zhang D."/>
            <person name="Wu Y."/>
            <person name="Sun Y."/>
            <person name="Mei J."/>
            <person name="Sun J."/>
            <person name="Sun Y."/>
        </authorList>
    </citation>
    <scope>NUCLEOTIDE SEQUENCE [LARGE SCALE GENOMIC DNA]</scope>
    <source>
        <strain evidence="11">cv. E1</strain>
        <tissue evidence="10">Leaf</tissue>
    </source>
</reference>
<evidence type="ECO:0000256" key="8">
    <source>
        <dbReference type="SAM" id="MobiDB-lite"/>
    </source>
</evidence>
<dbReference type="InterPro" id="IPR016177">
    <property type="entry name" value="DNA-bd_dom_sf"/>
</dbReference>
<keyword evidence="6" id="KW-0539">Nucleus</keyword>
<evidence type="ECO:0000259" key="9">
    <source>
        <dbReference type="PROSITE" id="PS51032"/>
    </source>
</evidence>